<dbReference type="InterPro" id="IPR046960">
    <property type="entry name" value="PPR_At4g14850-like_plant"/>
</dbReference>
<sequence length="660" mass="73963">MNRHARIVKLGLDKNPKHATQLLNDYISSETPNSLTHAYKLFNQVPSKDTVLWSSLISAYTRSNKSEAALHLFTQMTHQTQQPNHFIYATIAKACAASTKTHTQFGKTIHTHVIQLGFLPNYVVVGTSLLDMYSKWGFVDCSLKLFDEMGQRNLVTWNAMIDGCVQNGMEVQGLELFYRMKCREFLVPDEFSIATALVGCGWSRDLVLGKQLHSYLIVTGIELNCGNAVCNMYFQCGEVSCAEKVLSELKENIVSKLMRIRGYVVNQKYHDAMKYVSFQSNVATIFEVDHTVIVPILTCCAKLSLLNVGRQIHGLFVTMIGLHDLLEEDGIIIGSALINMYCKCGSAADARKVFDSWFLEEHVAIANSMISGYLFNGMVEEASSLFDSMVERDVVTWTSMISGYVQNDMPQHGLELLARMYAREDRFSIEGNCYTFVAGIEACSHLTDQERGKQIHAKIIRSVMCCCTYDVVIGTSLVDMYSKFGSLRYAQIVFSLILEKNVYSYTSIILGYAINGEGSRALKIFQEMTAMGIEPNEVTFVSVLAACSHCGLVGQGLHYFTLMWEKYGMVPREDHYTCLVDMLGRFGMTEEAWDLLEEIGHREMSNGFSSGTVWSALLGACWLHGNMEMGRRVARHLLEKNQNVSATYVTISNVYAAAGM</sequence>
<organism evidence="3 4">
    <name type="scientific">Dillenia turbinata</name>
    <dbReference type="NCBI Taxonomy" id="194707"/>
    <lineage>
        <taxon>Eukaryota</taxon>
        <taxon>Viridiplantae</taxon>
        <taxon>Streptophyta</taxon>
        <taxon>Embryophyta</taxon>
        <taxon>Tracheophyta</taxon>
        <taxon>Spermatophyta</taxon>
        <taxon>Magnoliopsida</taxon>
        <taxon>eudicotyledons</taxon>
        <taxon>Gunneridae</taxon>
        <taxon>Pentapetalae</taxon>
        <taxon>Dilleniales</taxon>
        <taxon>Dilleniaceae</taxon>
        <taxon>Dillenia</taxon>
    </lineage>
</organism>
<dbReference type="GO" id="GO:0009451">
    <property type="term" value="P:RNA modification"/>
    <property type="evidence" value="ECO:0007669"/>
    <property type="project" value="InterPro"/>
</dbReference>
<accession>A0AAN8VXL3</accession>
<dbReference type="NCBIfam" id="TIGR00756">
    <property type="entry name" value="PPR"/>
    <property type="match status" value="4"/>
</dbReference>
<protein>
    <submittedName>
        <fullName evidence="3">Pentatricopeptide repeat</fullName>
    </submittedName>
</protein>
<feature type="repeat" description="PPR" evidence="2">
    <location>
        <begin position="362"/>
        <end position="396"/>
    </location>
</feature>
<keyword evidence="1" id="KW-0677">Repeat</keyword>
<evidence type="ECO:0000256" key="1">
    <source>
        <dbReference type="ARBA" id="ARBA00022737"/>
    </source>
</evidence>
<feature type="repeat" description="PPR" evidence="2">
    <location>
        <begin position="153"/>
        <end position="187"/>
    </location>
</feature>
<dbReference type="PANTHER" id="PTHR24015">
    <property type="entry name" value="OS07G0578800 PROTEIN-RELATED"/>
    <property type="match status" value="1"/>
</dbReference>
<name>A0AAN8VXL3_9MAGN</name>
<dbReference type="InterPro" id="IPR002885">
    <property type="entry name" value="PPR_rpt"/>
</dbReference>
<feature type="repeat" description="PPR" evidence="2">
    <location>
        <begin position="501"/>
        <end position="535"/>
    </location>
</feature>
<reference evidence="3 4" key="1">
    <citation type="submission" date="2023-12" db="EMBL/GenBank/DDBJ databases">
        <title>A high-quality genome assembly for Dillenia turbinata (Dilleniales).</title>
        <authorList>
            <person name="Chanderbali A."/>
        </authorList>
    </citation>
    <scope>NUCLEOTIDE SEQUENCE [LARGE SCALE GENOMIC DNA]</scope>
    <source>
        <strain evidence="3">LSX21</strain>
        <tissue evidence="3">Leaf</tissue>
    </source>
</reference>
<proteinExistence type="predicted"/>
<dbReference type="EMBL" id="JBAMMX010000006">
    <property type="protein sequence ID" value="KAK6937661.1"/>
    <property type="molecule type" value="Genomic_DNA"/>
</dbReference>
<dbReference type="Pfam" id="PF01535">
    <property type="entry name" value="PPR"/>
    <property type="match status" value="6"/>
</dbReference>
<keyword evidence="4" id="KW-1185">Reference proteome</keyword>
<feature type="repeat" description="PPR" evidence="2">
    <location>
        <begin position="49"/>
        <end position="83"/>
    </location>
</feature>
<evidence type="ECO:0000313" key="3">
    <source>
        <dbReference type="EMBL" id="KAK6937661.1"/>
    </source>
</evidence>
<dbReference type="AlphaFoldDB" id="A0AAN8VXL3"/>
<evidence type="ECO:0000313" key="4">
    <source>
        <dbReference type="Proteomes" id="UP001370490"/>
    </source>
</evidence>
<evidence type="ECO:0000256" key="2">
    <source>
        <dbReference type="PROSITE-ProRule" id="PRU00708"/>
    </source>
</evidence>
<dbReference type="Pfam" id="PF13041">
    <property type="entry name" value="PPR_2"/>
    <property type="match status" value="2"/>
</dbReference>
<dbReference type="GO" id="GO:0003723">
    <property type="term" value="F:RNA binding"/>
    <property type="evidence" value="ECO:0007669"/>
    <property type="project" value="InterPro"/>
</dbReference>
<dbReference type="InterPro" id="IPR011990">
    <property type="entry name" value="TPR-like_helical_dom_sf"/>
</dbReference>
<dbReference type="PROSITE" id="PS51375">
    <property type="entry name" value="PPR"/>
    <property type="match status" value="4"/>
</dbReference>
<comment type="caution">
    <text evidence="3">The sequence shown here is derived from an EMBL/GenBank/DDBJ whole genome shotgun (WGS) entry which is preliminary data.</text>
</comment>
<dbReference type="Proteomes" id="UP001370490">
    <property type="component" value="Unassembled WGS sequence"/>
</dbReference>
<gene>
    <name evidence="3" type="ORF">RJ641_031169</name>
</gene>
<dbReference type="FunFam" id="1.25.40.10:FF:000285">
    <property type="entry name" value="Pentatricopeptide repeat-containing protein, chloroplastic"/>
    <property type="match status" value="1"/>
</dbReference>
<dbReference type="FunFam" id="1.25.40.10:FF:000090">
    <property type="entry name" value="Pentatricopeptide repeat-containing protein, chloroplastic"/>
    <property type="match status" value="1"/>
</dbReference>
<dbReference type="PANTHER" id="PTHR24015:SF1709">
    <property type="entry name" value="PENTATRICOPEPTIDE REPEAT-CONTAINING PROTEIN"/>
    <property type="match status" value="1"/>
</dbReference>
<dbReference type="Gene3D" id="1.25.40.10">
    <property type="entry name" value="Tetratricopeptide repeat domain"/>
    <property type="match status" value="4"/>
</dbReference>